<dbReference type="Proteomes" id="UP001295444">
    <property type="component" value="Chromosome 03"/>
</dbReference>
<evidence type="ECO:0000313" key="1">
    <source>
        <dbReference type="EMBL" id="CAH2276073.1"/>
    </source>
</evidence>
<evidence type="ECO:0000313" key="2">
    <source>
        <dbReference type="Proteomes" id="UP001295444"/>
    </source>
</evidence>
<proteinExistence type="predicted"/>
<keyword evidence="2" id="KW-1185">Reference proteome</keyword>
<feature type="non-terminal residue" evidence="1">
    <location>
        <position position="69"/>
    </location>
</feature>
<sequence length="69" mass="7320">MAPMLILPKMAPMLILPASLMNHGDPILLSQDTAHILHQMGEPKTYLDNFRGSCCGPEDSQAGVASGEG</sequence>
<reference evidence="1" key="1">
    <citation type="submission" date="2022-03" db="EMBL/GenBank/DDBJ databases">
        <authorList>
            <person name="Alioto T."/>
            <person name="Alioto T."/>
            <person name="Gomez Garrido J."/>
        </authorList>
    </citation>
    <scope>NUCLEOTIDE SEQUENCE</scope>
</reference>
<accession>A0AAD1VWH4</accession>
<dbReference type="EMBL" id="OW240914">
    <property type="protein sequence ID" value="CAH2276073.1"/>
    <property type="molecule type" value="Genomic_DNA"/>
</dbReference>
<protein>
    <submittedName>
        <fullName evidence="1">Uncharacterized protein</fullName>
    </submittedName>
</protein>
<name>A0AAD1VWH4_PELCU</name>
<dbReference type="AlphaFoldDB" id="A0AAD1VWH4"/>
<gene>
    <name evidence="1" type="ORF">PECUL_23A032504</name>
</gene>
<organism evidence="1 2">
    <name type="scientific">Pelobates cultripes</name>
    <name type="common">Western spadefoot toad</name>
    <dbReference type="NCBI Taxonomy" id="61616"/>
    <lineage>
        <taxon>Eukaryota</taxon>
        <taxon>Metazoa</taxon>
        <taxon>Chordata</taxon>
        <taxon>Craniata</taxon>
        <taxon>Vertebrata</taxon>
        <taxon>Euteleostomi</taxon>
        <taxon>Amphibia</taxon>
        <taxon>Batrachia</taxon>
        <taxon>Anura</taxon>
        <taxon>Pelobatoidea</taxon>
        <taxon>Pelobatidae</taxon>
        <taxon>Pelobates</taxon>
    </lineage>
</organism>